<dbReference type="InterPro" id="IPR002716">
    <property type="entry name" value="PIN_dom"/>
</dbReference>
<feature type="binding site" evidence="6">
    <location>
        <position position="100"/>
    </location>
    <ligand>
        <name>Mg(2+)</name>
        <dbReference type="ChEBI" id="CHEBI:18420"/>
    </ligand>
</feature>
<dbReference type="HAMAP" id="MF_00265">
    <property type="entry name" value="VapC_Nob1"/>
    <property type="match status" value="1"/>
</dbReference>
<evidence type="ECO:0000259" key="7">
    <source>
        <dbReference type="Pfam" id="PF01850"/>
    </source>
</evidence>
<organism evidence="8 9">
    <name type="scientific">Nostocoides veronense</name>
    <dbReference type="NCBI Taxonomy" id="330836"/>
    <lineage>
        <taxon>Bacteria</taxon>
        <taxon>Bacillati</taxon>
        <taxon>Actinomycetota</taxon>
        <taxon>Actinomycetes</taxon>
        <taxon>Micrococcales</taxon>
        <taxon>Intrasporangiaceae</taxon>
        <taxon>Nostocoides</taxon>
    </lineage>
</organism>
<evidence type="ECO:0000256" key="4">
    <source>
        <dbReference type="ARBA" id="ARBA00022801"/>
    </source>
</evidence>
<dbReference type="SUPFAM" id="SSF88723">
    <property type="entry name" value="PIN domain-like"/>
    <property type="match status" value="1"/>
</dbReference>
<protein>
    <recommendedName>
        <fullName evidence="6">Ribonuclease VapC</fullName>
        <shortName evidence="6">RNase VapC</shortName>
        <ecNumber evidence="6">3.1.-.-</ecNumber>
    </recommendedName>
    <alternativeName>
        <fullName evidence="6">Toxin VapC</fullName>
    </alternativeName>
</protein>
<keyword evidence="6" id="KW-0800">Toxin</keyword>
<feature type="binding site" evidence="6">
    <location>
        <position position="6"/>
    </location>
    <ligand>
        <name>Mg(2+)</name>
        <dbReference type="ChEBI" id="CHEBI:18420"/>
    </ligand>
</feature>
<feature type="domain" description="PIN" evidence="7">
    <location>
        <begin position="3"/>
        <end position="125"/>
    </location>
</feature>
<dbReference type="InterPro" id="IPR044153">
    <property type="entry name" value="PIN_Pae0151-like"/>
</dbReference>
<evidence type="ECO:0000256" key="2">
    <source>
        <dbReference type="ARBA" id="ARBA00022722"/>
    </source>
</evidence>
<sequence>MSVVIDTSVTMTWCFEDEATPSTEDILDLVVAEGALASPLWTLEVTNGLISAERRGRLTEAQSARFVNLLMQLPITIAPDCPTPAVVLGLARTHGLTTYDASNLWLAEARGLPLATLDVRLRRAAGTAGVSVLPG</sequence>
<comment type="cofactor">
    <cofactor evidence="6">
        <name>Mg(2+)</name>
        <dbReference type="ChEBI" id="CHEBI:18420"/>
    </cofactor>
</comment>
<reference evidence="8 9" key="1">
    <citation type="journal article" date="2019" name="Int. J. Syst. Evol. Microbiol.">
        <title>The Global Catalogue of Microorganisms (GCM) 10K type strain sequencing project: providing services to taxonomists for standard genome sequencing and annotation.</title>
        <authorList>
            <consortium name="The Broad Institute Genomics Platform"/>
            <consortium name="The Broad Institute Genome Sequencing Center for Infectious Disease"/>
            <person name="Wu L."/>
            <person name="Ma J."/>
        </authorList>
    </citation>
    <scope>NUCLEOTIDE SEQUENCE [LARGE SCALE GENOMIC DNA]</scope>
    <source>
        <strain evidence="8 9">JCM 15592</strain>
    </source>
</reference>
<keyword evidence="1 6" id="KW-1277">Toxin-antitoxin system</keyword>
<dbReference type="InterPro" id="IPR022907">
    <property type="entry name" value="VapC_family"/>
</dbReference>
<name>A0ABN2M074_9MICO</name>
<dbReference type="Proteomes" id="UP001499938">
    <property type="component" value="Unassembled WGS sequence"/>
</dbReference>
<dbReference type="PANTHER" id="PTHR35901">
    <property type="entry name" value="RIBONUCLEASE VAPC3"/>
    <property type="match status" value="1"/>
</dbReference>
<keyword evidence="2 6" id="KW-0540">Nuclease</keyword>
<proteinExistence type="inferred from homology"/>
<keyword evidence="4 6" id="KW-0378">Hydrolase</keyword>
<gene>
    <name evidence="6" type="primary">vapC</name>
    <name evidence="8" type="ORF">GCM10009811_30060</name>
</gene>
<evidence type="ECO:0000256" key="3">
    <source>
        <dbReference type="ARBA" id="ARBA00022723"/>
    </source>
</evidence>
<evidence type="ECO:0000256" key="5">
    <source>
        <dbReference type="ARBA" id="ARBA00022842"/>
    </source>
</evidence>
<evidence type="ECO:0000313" key="8">
    <source>
        <dbReference type="EMBL" id="GAA1804461.1"/>
    </source>
</evidence>
<dbReference type="Gene3D" id="3.40.50.1010">
    <property type="entry name" value="5'-nuclease"/>
    <property type="match status" value="1"/>
</dbReference>
<dbReference type="CDD" id="cd09873">
    <property type="entry name" value="PIN_Pae0151-like"/>
    <property type="match status" value="1"/>
</dbReference>
<dbReference type="EC" id="3.1.-.-" evidence="6"/>
<dbReference type="InterPro" id="IPR029060">
    <property type="entry name" value="PIN-like_dom_sf"/>
</dbReference>
<dbReference type="InterPro" id="IPR051619">
    <property type="entry name" value="TypeII_TA_RNase_PINc/VapC"/>
</dbReference>
<keyword evidence="9" id="KW-1185">Reference proteome</keyword>
<comment type="function">
    <text evidence="6">Toxic component of a toxin-antitoxin (TA) system. An RNase.</text>
</comment>
<dbReference type="PANTHER" id="PTHR35901:SF1">
    <property type="entry name" value="EXONUCLEASE VAPC9"/>
    <property type="match status" value="1"/>
</dbReference>
<evidence type="ECO:0000313" key="9">
    <source>
        <dbReference type="Proteomes" id="UP001499938"/>
    </source>
</evidence>
<dbReference type="EMBL" id="BAAAPO010000046">
    <property type="protein sequence ID" value="GAA1804461.1"/>
    <property type="molecule type" value="Genomic_DNA"/>
</dbReference>
<evidence type="ECO:0000256" key="6">
    <source>
        <dbReference type="HAMAP-Rule" id="MF_00265"/>
    </source>
</evidence>
<accession>A0ABN2M074</accession>
<evidence type="ECO:0000256" key="1">
    <source>
        <dbReference type="ARBA" id="ARBA00022649"/>
    </source>
</evidence>
<dbReference type="Pfam" id="PF01850">
    <property type="entry name" value="PIN"/>
    <property type="match status" value="1"/>
</dbReference>
<dbReference type="RefSeq" id="WP_344087258.1">
    <property type="nucleotide sequence ID" value="NZ_BAAAPO010000046.1"/>
</dbReference>
<keyword evidence="5 6" id="KW-0460">Magnesium</keyword>
<comment type="similarity">
    <text evidence="6">Belongs to the PINc/VapC protein family.</text>
</comment>
<comment type="caution">
    <text evidence="8">The sequence shown here is derived from an EMBL/GenBank/DDBJ whole genome shotgun (WGS) entry which is preliminary data.</text>
</comment>
<keyword evidence="3 6" id="KW-0479">Metal-binding</keyword>